<dbReference type="AlphaFoldDB" id="A0A835R8Q0"/>
<organism evidence="1 2">
    <name type="scientific">Vanilla planifolia</name>
    <name type="common">Vanilla</name>
    <dbReference type="NCBI Taxonomy" id="51239"/>
    <lineage>
        <taxon>Eukaryota</taxon>
        <taxon>Viridiplantae</taxon>
        <taxon>Streptophyta</taxon>
        <taxon>Embryophyta</taxon>
        <taxon>Tracheophyta</taxon>
        <taxon>Spermatophyta</taxon>
        <taxon>Magnoliopsida</taxon>
        <taxon>Liliopsida</taxon>
        <taxon>Asparagales</taxon>
        <taxon>Orchidaceae</taxon>
        <taxon>Vanilloideae</taxon>
        <taxon>Vanilleae</taxon>
        <taxon>Vanilla</taxon>
    </lineage>
</organism>
<sequence length="140" mass="15410">MSSAAASKRALLAEDVPWRASSGSNRPMPRINKNPVLRLPQCPTNSYALGVMKHPNPIGEGFATQARLEAAGPECIIPGQITPLRILGVKIWPIDVSFKFMEPVGRELRALGKFLDSAQNLMDASFQDRFLDVKPLDRNL</sequence>
<name>A0A835R8Q0_VANPL</name>
<dbReference type="PANTHER" id="PTHR36737">
    <property type="entry name" value="EXPRESSED PROTEIN"/>
    <property type="match status" value="1"/>
</dbReference>
<dbReference type="Proteomes" id="UP000639772">
    <property type="component" value="Unassembled WGS sequence"/>
</dbReference>
<dbReference type="PANTHER" id="PTHR36737:SF1">
    <property type="entry name" value="EXPRESSED PROTEIN"/>
    <property type="match status" value="1"/>
</dbReference>
<evidence type="ECO:0000313" key="2">
    <source>
        <dbReference type="Proteomes" id="UP000639772"/>
    </source>
</evidence>
<proteinExistence type="predicted"/>
<reference evidence="1 2" key="1">
    <citation type="journal article" date="2020" name="Nat. Food">
        <title>A phased Vanilla planifolia genome enables genetic improvement of flavour and production.</title>
        <authorList>
            <person name="Hasing T."/>
            <person name="Tang H."/>
            <person name="Brym M."/>
            <person name="Khazi F."/>
            <person name="Huang T."/>
            <person name="Chambers A.H."/>
        </authorList>
    </citation>
    <scope>NUCLEOTIDE SEQUENCE [LARGE SCALE GENOMIC DNA]</scope>
    <source>
        <tissue evidence="1">Leaf</tissue>
    </source>
</reference>
<evidence type="ECO:0000313" key="1">
    <source>
        <dbReference type="EMBL" id="KAG0482027.1"/>
    </source>
</evidence>
<gene>
    <name evidence="1" type="ORF">HPP92_010111</name>
</gene>
<accession>A0A835R8Q0</accession>
<dbReference type="GO" id="GO:0009941">
    <property type="term" value="C:chloroplast envelope"/>
    <property type="evidence" value="ECO:0007669"/>
    <property type="project" value="TreeGrafter"/>
</dbReference>
<protein>
    <submittedName>
        <fullName evidence="1">Uncharacterized protein</fullName>
    </submittedName>
</protein>
<dbReference type="OrthoDB" id="2012141at2759"/>
<comment type="caution">
    <text evidence="1">The sequence shown here is derived from an EMBL/GenBank/DDBJ whole genome shotgun (WGS) entry which is preliminary data.</text>
</comment>
<dbReference type="EMBL" id="JADCNM010000005">
    <property type="protein sequence ID" value="KAG0482027.1"/>
    <property type="molecule type" value="Genomic_DNA"/>
</dbReference>